<dbReference type="OrthoDB" id="9770043at2"/>
<name>A0A495D2Y3_9PROT</name>
<keyword evidence="1" id="KW-0732">Signal</keyword>
<evidence type="ECO:0000313" key="4">
    <source>
        <dbReference type="Proteomes" id="UP000273675"/>
    </source>
</evidence>
<accession>A0A495D2Y3</accession>
<protein>
    <submittedName>
        <fullName evidence="3">Glucose/arabinose dehydrogenase</fullName>
    </submittedName>
</protein>
<dbReference type="PANTHER" id="PTHR19328">
    <property type="entry name" value="HEDGEHOG-INTERACTING PROTEIN"/>
    <property type="match status" value="1"/>
</dbReference>
<dbReference type="Pfam" id="PF07995">
    <property type="entry name" value="GSDH"/>
    <property type="match status" value="1"/>
</dbReference>
<gene>
    <name evidence="3" type="ORF">C7435_2368</name>
</gene>
<dbReference type="EMBL" id="RBIM01000005">
    <property type="protein sequence ID" value="RKQ96116.1"/>
    <property type="molecule type" value="Genomic_DNA"/>
</dbReference>
<dbReference type="Gene3D" id="2.120.10.30">
    <property type="entry name" value="TolB, C-terminal domain"/>
    <property type="match status" value="1"/>
</dbReference>
<feature type="signal peptide" evidence="1">
    <location>
        <begin position="1"/>
        <end position="20"/>
    </location>
</feature>
<dbReference type="InterPro" id="IPR011042">
    <property type="entry name" value="6-blade_b-propeller_TolB-like"/>
</dbReference>
<evidence type="ECO:0000256" key="1">
    <source>
        <dbReference type="SAM" id="SignalP"/>
    </source>
</evidence>
<proteinExistence type="predicted"/>
<dbReference type="AlphaFoldDB" id="A0A495D2Y3"/>
<evidence type="ECO:0000259" key="2">
    <source>
        <dbReference type="Pfam" id="PF07995"/>
    </source>
</evidence>
<dbReference type="PANTHER" id="PTHR19328:SF75">
    <property type="entry name" value="ALDOSE SUGAR DEHYDROGENASE YLII"/>
    <property type="match status" value="1"/>
</dbReference>
<feature type="domain" description="Glucose/Sorbosone dehydrogenase" evidence="2">
    <location>
        <begin position="30"/>
        <end position="365"/>
    </location>
</feature>
<sequence length="369" mass="39712">MRSIISVIIAGMLMTSAASAQTLETRVSGLEYPWSLAFLPDGRMLVTEKPGRLRIVDETGLVATPVGGVPDVLWSGQGGLLDVALSPGFETDHLVYLSWSGGSVDDNTLYLGRGRLQGGTLVDFEIVFEAMPHRRTDVHYGGRIAMIPAEADAPPSLLIGIGDGFDYREEAQNPDTHFGTFVHLLLDGQPVQRTFEQAAPGVISIGHRNPQAVVHDAVNRVIYSHEHGPRGGDEINILEASSNYGWPITSHGIDYTGALVTPFEAYAGMAEPLHVWVPSIAPSGMALYQGEMFPEWHGDLLVAALIPGDAGVPSGHVRRVDLDDGDVVGEEILFGEVGARIRDVRVGPDGAVWLLTDEADGRLIRVSRD</sequence>
<dbReference type="InterPro" id="IPR012938">
    <property type="entry name" value="Glc/Sorbosone_DH"/>
</dbReference>
<dbReference type="Proteomes" id="UP000273675">
    <property type="component" value="Unassembled WGS sequence"/>
</dbReference>
<dbReference type="SUPFAM" id="SSF50952">
    <property type="entry name" value="Soluble quinoprotein glucose dehydrogenase"/>
    <property type="match status" value="1"/>
</dbReference>
<dbReference type="InterPro" id="IPR011041">
    <property type="entry name" value="Quinoprot_gluc/sorb_DH_b-prop"/>
</dbReference>
<evidence type="ECO:0000313" key="3">
    <source>
        <dbReference type="EMBL" id="RKQ96116.1"/>
    </source>
</evidence>
<feature type="chain" id="PRO_5019838043" evidence="1">
    <location>
        <begin position="21"/>
        <end position="369"/>
    </location>
</feature>
<reference evidence="3 4" key="1">
    <citation type="submission" date="2018-10" db="EMBL/GenBank/DDBJ databases">
        <title>Genomic Encyclopedia of Type Strains, Phase IV (KMG-IV): sequencing the most valuable type-strain genomes for metagenomic binning, comparative biology and taxonomic classification.</title>
        <authorList>
            <person name="Goeker M."/>
        </authorList>
    </citation>
    <scope>NUCLEOTIDE SEQUENCE [LARGE SCALE GENOMIC DNA]</scope>
    <source>
        <strain evidence="3 4">DSM 4734</strain>
    </source>
</reference>
<comment type="caution">
    <text evidence="3">The sequence shown here is derived from an EMBL/GenBank/DDBJ whole genome shotgun (WGS) entry which is preliminary data.</text>
</comment>
<organism evidence="3 4">
    <name type="scientific">Maricaulis maris</name>
    <dbReference type="NCBI Taxonomy" id="74318"/>
    <lineage>
        <taxon>Bacteria</taxon>
        <taxon>Pseudomonadati</taxon>
        <taxon>Pseudomonadota</taxon>
        <taxon>Alphaproteobacteria</taxon>
        <taxon>Maricaulales</taxon>
        <taxon>Maricaulaceae</taxon>
        <taxon>Maricaulis</taxon>
    </lineage>
</organism>
<dbReference type="RefSeq" id="WP_121211695.1">
    <property type="nucleotide sequence ID" value="NZ_RBIM01000005.1"/>
</dbReference>